<accession>A0A544TP96</accession>
<evidence type="ECO:0000313" key="8">
    <source>
        <dbReference type="EMBL" id="TQR19270.1"/>
    </source>
</evidence>
<dbReference type="InterPro" id="IPR029016">
    <property type="entry name" value="GAF-like_dom_sf"/>
</dbReference>
<dbReference type="NCBIfam" id="TIGR00331">
    <property type="entry name" value="hrcA"/>
    <property type="match status" value="1"/>
</dbReference>
<keyword evidence="4 6" id="KW-0804">Transcription</keyword>
<dbReference type="PANTHER" id="PTHR34824:SF1">
    <property type="entry name" value="HEAT-INDUCIBLE TRANSCRIPTION REPRESSOR HRCA"/>
    <property type="match status" value="1"/>
</dbReference>
<dbReference type="FunFam" id="1.10.10.10:FF:000049">
    <property type="entry name" value="Heat-inducible transcription repressor HrcA"/>
    <property type="match status" value="1"/>
</dbReference>
<evidence type="ECO:0000256" key="3">
    <source>
        <dbReference type="ARBA" id="ARBA00023016"/>
    </source>
</evidence>
<evidence type="ECO:0000256" key="5">
    <source>
        <dbReference type="ARBA" id="ARBA00055319"/>
    </source>
</evidence>
<evidence type="ECO:0000256" key="4">
    <source>
        <dbReference type="ARBA" id="ARBA00023163"/>
    </source>
</evidence>
<comment type="function">
    <text evidence="5 6">Negative regulator of class I heat shock genes (grpE-dnaK-dnaJ and groELS operons). Prevents heat-shock induction of these operons.</text>
</comment>
<feature type="domain" description="Heat-inducible transcription repressor HrcA C-terminal" evidence="7">
    <location>
        <begin position="104"/>
        <end position="322"/>
    </location>
</feature>
<gene>
    <name evidence="6 8" type="primary">hrcA</name>
    <name evidence="8" type="ORF">FG384_13750</name>
</gene>
<comment type="caution">
    <text evidence="8">The sequence shown here is derived from an EMBL/GenBank/DDBJ whole genome shotgun (WGS) entry which is preliminary data.</text>
</comment>
<dbReference type="HAMAP" id="MF_00081">
    <property type="entry name" value="HrcA"/>
    <property type="match status" value="1"/>
</dbReference>
<dbReference type="PIRSF" id="PIRSF005485">
    <property type="entry name" value="HrcA"/>
    <property type="match status" value="1"/>
</dbReference>
<proteinExistence type="inferred from homology"/>
<evidence type="ECO:0000256" key="6">
    <source>
        <dbReference type="HAMAP-Rule" id="MF_00081"/>
    </source>
</evidence>
<dbReference type="InterPro" id="IPR036388">
    <property type="entry name" value="WH-like_DNA-bd_sf"/>
</dbReference>
<dbReference type="InterPro" id="IPR036390">
    <property type="entry name" value="WH_DNA-bd_sf"/>
</dbReference>
<evidence type="ECO:0000313" key="9">
    <source>
        <dbReference type="Proteomes" id="UP000316626"/>
    </source>
</evidence>
<dbReference type="SUPFAM" id="SSF55781">
    <property type="entry name" value="GAF domain-like"/>
    <property type="match status" value="1"/>
</dbReference>
<organism evidence="8 9">
    <name type="scientific">Psychrobacillus vulpis</name>
    <dbReference type="NCBI Taxonomy" id="2325572"/>
    <lineage>
        <taxon>Bacteria</taxon>
        <taxon>Bacillati</taxon>
        <taxon>Bacillota</taxon>
        <taxon>Bacilli</taxon>
        <taxon>Bacillales</taxon>
        <taxon>Bacillaceae</taxon>
        <taxon>Psychrobacillus</taxon>
    </lineage>
</organism>
<dbReference type="RefSeq" id="WP_142643181.1">
    <property type="nucleotide sequence ID" value="NZ_VDGI01000015.1"/>
</dbReference>
<dbReference type="GO" id="GO:0003677">
    <property type="term" value="F:DNA binding"/>
    <property type="evidence" value="ECO:0007669"/>
    <property type="project" value="InterPro"/>
</dbReference>
<dbReference type="Gene3D" id="3.30.390.60">
    <property type="entry name" value="Heat-inducible transcription repressor hrca homolog, domain 3"/>
    <property type="match status" value="1"/>
</dbReference>
<dbReference type="InterPro" id="IPR023120">
    <property type="entry name" value="WHTH_transcript_rep_HrcA_IDD"/>
</dbReference>
<protein>
    <recommendedName>
        <fullName evidence="6">Heat-inducible transcription repressor HrcA</fullName>
    </recommendedName>
</protein>
<dbReference type="SUPFAM" id="SSF46785">
    <property type="entry name" value="Winged helix' DNA-binding domain"/>
    <property type="match status" value="1"/>
</dbReference>
<keyword evidence="3 6" id="KW-0346">Stress response</keyword>
<dbReference type="GO" id="GO:0045892">
    <property type="term" value="P:negative regulation of DNA-templated transcription"/>
    <property type="evidence" value="ECO:0007669"/>
    <property type="project" value="UniProtKB-UniRule"/>
</dbReference>
<dbReference type="OrthoDB" id="9783139at2"/>
<dbReference type="Gene3D" id="3.30.450.40">
    <property type="match status" value="1"/>
</dbReference>
<evidence type="ECO:0000259" key="7">
    <source>
        <dbReference type="Pfam" id="PF01628"/>
    </source>
</evidence>
<reference evidence="8 9" key="1">
    <citation type="submission" date="2019-06" db="EMBL/GenBank/DDBJ databases">
        <title>Psychrobacillus vulpis sp. nov., a new species isolated from feces of a red fox that inhabits in The Tablas de Daimiel Natural Park, Albacete, Spain.</title>
        <authorList>
            <person name="Rodriguez M."/>
            <person name="Reina J.C."/>
            <person name="Bejar V."/>
            <person name="Llamas I."/>
        </authorList>
    </citation>
    <scope>NUCLEOTIDE SEQUENCE [LARGE SCALE GENOMIC DNA]</scope>
    <source>
        <strain evidence="8 9">Z8</strain>
    </source>
</reference>
<dbReference type="InterPro" id="IPR002571">
    <property type="entry name" value="HrcA"/>
</dbReference>
<dbReference type="AlphaFoldDB" id="A0A544TP96"/>
<dbReference type="InterPro" id="IPR021153">
    <property type="entry name" value="HrcA_C"/>
</dbReference>
<keyword evidence="1 6" id="KW-0678">Repressor</keyword>
<evidence type="ECO:0000256" key="1">
    <source>
        <dbReference type="ARBA" id="ARBA00022491"/>
    </source>
</evidence>
<comment type="similarity">
    <text evidence="6">Belongs to the HrcA family.</text>
</comment>
<dbReference type="Gene3D" id="1.10.10.10">
    <property type="entry name" value="Winged helix-like DNA-binding domain superfamily/Winged helix DNA-binding domain"/>
    <property type="match status" value="1"/>
</dbReference>
<dbReference type="Proteomes" id="UP000316626">
    <property type="component" value="Unassembled WGS sequence"/>
</dbReference>
<sequence length="345" mass="39096">MLTNRQLLILQVTVDDFIETAQPVGSRQISKKEEVPYSPATIRNDMADLEDMGFLEKTHTSSGRVPSQKGYRYYVDNMLTPQLISKDEIKQIRSIFEDRMVETEQIIRKSAKILSELTSYTSILLGLDVRKHRVKRFSIVPLTDDSAVAIIVTDSGHVENRVFSIPESYTSSDIEQMVNLLNESLVGVHLHELPVKLEVVTRTLLNQRVGHFNELFISLNKSMMIEQEDKVYYGGKMQLLNQPEFNDLEKARSIMYLMDHVSQIPSIFPVDKKGIQIHIGSENNHLAMEDCSVITASYAIGDEQMGSIAIIGPTRMDYKRVVSLLDVMSGDLSRELSRILLGHHG</sequence>
<dbReference type="Pfam" id="PF01628">
    <property type="entry name" value="HrcA"/>
    <property type="match status" value="1"/>
</dbReference>
<dbReference type="EMBL" id="VDGI01000015">
    <property type="protein sequence ID" value="TQR19270.1"/>
    <property type="molecule type" value="Genomic_DNA"/>
</dbReference>
<dbReference type="PANTHER" id="PTHR34824">
    <property type="entry name" value="HEAT-INDUCIBLE TRANSCRIPTION REPRESSOR HRCA"/>
    <property type="match status" value="1"/>
</dbReference>
<evidence type="ECO:0000256" key="2">
    <source>
        <dbReference type="ARBA" id="ARBA00023015"/>
    </source>
</evidence>
<keyword evidence="2 6" id="KW-0805">Transcription regulation</keyword>
<keyword evidence="9" id="KW-1185">Reference proteome</keyword>
<name>A0A544TP96_9BACI</name>